<dbReference type="InterPro" id="IPR011250">
    <property type="entry name" value="OMP/PagP_B-barrel"/>
</dbReference>
<feature type="signal peptide" evidence="2">
    <location>
        <begin position="1"/>
        <end position="24"/>
    </location>
</feature>
<evidence type="ECO:0000313" key="4">
    <source>
        <dbReference type="EMBL" id="EAW29639.1"/>
    </source>
</evidence>
<dbReference type="Gene3D" id="2.40.160.20">
    <property type="match status" value="1"/>
</dbReference>
<dbReference type="InterPro" id="IPR027385">
    <property type="entry name" value="Beta-barrel_OMP"/>
</dbReference>
<feature type="domain" description="Outer membrane protein beta-barrel" evidence="3">
    <location>
        <begin position="12"/>
        <end position="177"/>
    </location>
</feature>
<evidence type="ECO:0000256" key="1">
    <source>
        <dbReference type="ARBA" id="ARBA00022729"/>
    </source>
</evidence>
<protein>
    <submittedName>
        <fullName evidence="4">Outer membrane protein, putative</fullName>
    </submittedName>
</protein>
<accession>A0YHN0</accession>
<comment type="caution">
    <text evidence="4">The sequence shown here is derived from an EMBL/GenBank/DDBJ whole genome shotgun (WGS) entry which is preliminary data.</text>
</comment>
<gene>
    <name evidence="4" type="ORF">GP2143_04258</name>
</gene>
<sequence length="178" mass="19077">MVTRFLNVATAFVTLCIFVLPASASEDGFYGGVTIGHFDAEEQGITSAGNGLGVIAGYSFNKYLDVEASMFDAGDHADLGMKAKGFSLSVVGNYDISENWEVFAELGGISLDLDIDEATTTFDAQGSATLSDGRDSSLFYGYGVKYNVGKWSLFAKRALADTDADFDIFTLGATYHFR</sequence>
<evidence type="ECO:0000256" key="2">
    <source>
        <dbReference type="SAM" id="SignalP"/>
    </source>
</evidence>
<dbReference type="EMBL" id="AAVT01000020">
    <property type="protein sequence ID" value="EAW29639.1"/>
    <property type="molecule type" value="Genomic_DNA"/>
</dbReference>
<dbReference type="OrthoDB" id="5786186at2"/>
<keyword evidence="1 2" id="KW-0732">Signal</keyword>
<dbReference type="AlphaFoldDB" id="A0YHN0"/>
<organism evidence="4 5">
    <name type="scientific">marine gamma proteobacterium HTCC2143</name>
    <dbReference type="NCBI Taxonomy" id="247633"/>
    <lineage>
        <taxon>Bacteria</taxon>
        <taxon>Pseudomonadati</taxon>
        <taxon>Pseudomonadota</taxon>
        <taxon>Gammaproteobacteria</taxon>
        <taxon>Cellvibrionales</taxon>
        <taxon>Spongiibacteraceae</taxon>
        <taxon>BD1-7 clade</taxon>
    </lineage>
</organism>
<dbReference type="SUPFAM" id="SSF56925">
    <property type="entry name" value="OMPA-like"/>
    <property type="match status" value="1"/>
</dbReference>
<dbReference type="Proteomes" id="UP000004931">
    <property type="component" value="Unassembled WGS sequence"/>
</dbReference>
<evidence type="ECO:0000259" key="3">
    <source>
        <dbReference type="Pfam" id="PF13505"/>
    </source>
</evidence>
<proteinExistence type="predicted"/>
<keyword evidence="5" id="KW-1185">Reference proteome</keyword>
<feature type="chain" id="PRO_5002631188" evidence="2">
    <location>
        <begin position="25"/>
        <end position="178"/>
    </location>
</feature>
<evidence type="ECO:0000313" key="5">
    <source>
        <dbReference type="Proteomes" id="UP000004931"/>
    </source>
</evidence>
<reference evidence="4 5" key="1">
    <citation type="journal article" date="2010" name="J. Bacteriol.">
        <title>Genome sequence of the oligotrophic marine Gammaproteobacterium HTCC2143, isolated from the Oregon Coast.</title>
        <authorList>
            <person name="Oh H.M."/>
            <person name="Kang I."/>
            <person name="Ferriera S."/>
            <person name="Giovannoni S.J."/>
            <person name="Cho J.C."/>
        </authorList>
    </citation>
    <scope>NUCLEOTIDE SEQUENCE [LARGE SCALE GENOMIC DNA]</scope>
    <source>
        <strain evidence="4 5">HTCC2143</strain>
    </source>
</reference>
<dbReference type="Pfam" id="PF13505">
    <property type="entry name" value="OMP_b-brl"/>
    <property type="match status" value="1"/>
</dbReference>
<name>A0YHN0_9GAMM</name>